<dbReference type="GO" id="GO:0005737">
    <property type="term" value="C:cytoplasm"/>
    <property type="evidence" value="ECO:0007669"/>
    <property type="project" value="TreeGrafter"/>
</dbReference>
<dbReference type="EMBL" id="LCPV01000037">
    <property type="protein sequence ID" value="KKW06420.1"/>
    <property type="molecule type" value="Genomic_DNA"/>
</dbReference>
<dbReference type="Proteomes" id="UP000034589">
    <property type="component" value="Unassembled WGS sequence"/>
</dbReference>
<dbReference type="CDD" id="cd03427">
    <property type="entry name" value="NUDIX_MTH1_Nudt1"/>
    <property type="match status" value="1"/>
</dbReference>
<evidence type="ECO:0000256" key="20">
    <source>
        <dbReference type="ARBA" id="ARBA00049032"/>
    </source>
</evidence>
<dbReference type="SUPFAM" id="SSF55811">
    <property type="entry name" value="Nudix"/>
    <property type="match status" value="1"/>
</dbReference>
<evidence type="ECO:0000256" key="18">
    <source>
        <dbReference type="ARBA" id="ARBA00048002"/>
    </source>
</evidence>
<keyword evidence="4" id="KW-0479">Metal-binding</keyword>
<comment type="subunit">
    <text evidence="3">Monomer.</text>
</comment>
<evidence type="ECO:0000313" key="24">
    <source>
        <dbReference type="Proteomes" id="UP000034589"/>
    </source>
</evidence>
<dbReference type="GO" id="GO:0046872">
    <property type="term" value="F:metal ion binding"/>
    <property type="evidence" value="ECO:0007669"/>
    <property type="project" value="UniProtKB-KW"/>
</dbReference>
<comment type="catalytic activity">
    <reaction evidence="7">
        <text>8-oxo-dATP + H2O = 8-oxo-dAMP + diphosphate + H(+)</text>
        <dbReference type="Rhea" id="RHEA:65396"/>
        <dbReference type="ChEBI" id="CHEBI:15377"/>
        <dbReference type="ChEBI" id="CHEBI:15378"/>
        <dbReference type="ChEBI" id="CHEBI:33019"/>
        <dbReference type="ChEBI" id="CHEBI:71361"/>
        <dbReference type="ChEBI" id="CHEBI:172871"/>
    </reaction>
    <physiologicalReaction direction="left-to-right" evidence="7">
        <dbReference type="Rhea" id="RHEA:65397"/>
    </physiologicalReaction>
</comment>
<evidence type="ECO:0000256" key="14">
    <source>
        <dbReference type="ARBA" id="ARBA00030634"/>
    </source>
</evidence>
<accession>A0A0G1VJK1</accession>
<evidence type="ECO:0000256" key="13">
    <source>
        <dbReference type="ARBA" id="ARBA00029673"/>
    </source>
</evidence>
<comment type="cofactor">
    <cofactor evidence="1">
        <name>Mg(2+)</name>
        <dbReference type="ChEBI" id="CHEBI:18420"/>
    </cofactor>
</comment>
<dbReference type="EC" id="3.6.1.56" evidence="11"/>
<feature type="domain" description="Nudix hydrolase" evidence="22">
    <location>
        <begin position="1"/>
        <end position="128"/>
    </location>
</feature>
<dbReference type="PANTHER" id="PTHR43758:SF2">
    <property type="entry name" value="OXIDIZED PURINE NUCLEOSIDE TRIPHOSPHATE HYDROLASE"/>
    <property type="match status" value="1"/>
</dbReference>
<evidence type="ECO:0000256" key="11">
    <source>
        <dbReference type="ARBA" id="ARBA00026103"/>
    </source>
</evidence>
<protein>
    <recommendedName>
        <fullName evidence="12">Oxidized purine nucleoside triphosphate hydrolase</fullName>
        <ecNumber evidence="11">3.6.1.56</ecNumber>
    </recommendedName>
    <alternativeName>
        <fullName evidence="16">2-hydroxy-dATP diphosphatase</fullName>
    </alternativeName>
    <alternativeName>
        <fullName evidence="15">7,8-dihydro-8-oxoguanine triphosphatase</fullName>
    </alternativeName>
    <alternativeName>
        <fullName evidence="14">8-oxo-dGTPase</fullName>
    </alternativeName>
    <alternativeName>
        <fullName evidence="17">Methylated purine nucleoside triphosphate hydrolase</fullName>
    </alternativeName>
    <alternativeName>
        <fullName evidence="13">Nucleoside diphosphate-linked moiety X motif 1</fullName>
    </alternativeName>
</protein>
<sequence>MQVTVCFLLREEKVCLAQKRRTYGIGLWNGYGGRVKDGEFVEACAIRETHEESSVHVSPDNLVKTAVVRIYRGGEFQYELHVFLARTWEGEPQESEEMGPPRWFRFNRLGALPLLDMFSDDLVWLPRALSGEKFEADAYLSLEGDATDRVVFRKATFR</sequence>
<evidence type="ECO:0000256" key="8">
    <source>
        <dbReference type="ARBA" id="ARBA00024459"/>
    </source>
</evidence>
<dbReference type="InterPro" id="IPR003563">
    <property type="entry name" value="8ODP"/>
</dbReference>
<evidence type="ECO:0000256" key="1">
    <source>
        <dbReference type="ARBA" id="ARBA00001946"/>
    </source>
</evidence>
<comment type="catalytic activity">
    <reaction evidence="10">
        <text>2-oxo-ATP + H2O = 2-oxo-AMP + diphosphate + H(+)</text>
        <dbReference type="Rhea" id="RHEA:67392"/>
        <dbReference type="ChEBI" id="CHEBI:15377"/>
        <dbReference type="ChEBI" id="CHEBI:15378"/>
        <dbReference type="ChEBI" id="CHEBI:33019"/>
        <dbReference type="ChEBI" id="CHEBI:71395"/>
        <dbReference type="ChEBI" id="CHEBI:172878"/>
    </reaction>
    <physiologicalReaction direction="left-to-right" evidence="10">
        <dbReference type="Rhea" id="RHEA:67393"/>
    </physiologicalReaction>
</comment>
<comment type="catalytic activity">
    <reaction evidence="19">
        <text>O(6)-methyl-dGTP + H2O = O(6)-methyl-dGMP + diphosphate + H(+)</text>
        <dbReference type="Rhea" id="RHEA:67600"/>
        <dbReference type="ChEBI" id="CHEBI:15377"/>
        <dbReference type="ChEBI" id="CHEBI:15378"/>
        <dbReference type="ChEBI" id="CHEBI:33019"/>
        <dbReference type="ChEBI" id="CHEBI:169974"/>
        <dbReference type="ChEBI" id="CHEBI:169975"/>
    </reaction>
    <physiologicalReaction direction="left-to-right" evidence="19">
        <dbReference type="Rhea" id="RHEA:67601"/>
    </physiologicalReaction>
</comment>
<organism evidence="23 24">
    <name type="scientific">Candidatus Kaiserbacteria bacterium GW2011_GWC2_49_12</name>
    <dbReference type="NCBI Taxonomy" id="1618675"/>
    <lineage>
        <taxon>Bacteria</taxon>
        <taxon>Candidatus Kaiseribacteriota</taxon>
    </lineage>
</organism>
<comment type="catalytic activity">
    <reaction evidence="9">
        <text>8-oxo-dGTP + H2O = 8-oxo-dGMP + diphosphate + H(+)</text>
        <dbReference type="Rhea" id="RHEA:31575"/>
        <dbReference type="ChEBI" id="CHEBI:15377"/>
        <dbReference type="ChEBI" id="CHEBI:15378"/>
        <dbReference type="ChEBI" id="CHEBI:33019"/>
        <dbReference type="ChEBI" id="CHEBI:63224"/>
        <dbReference type="ChEBI" id="CHEBI:77896"/>
    </reaction>
    <physiologicalReaction direction="left-to-right" evidence="9">
        <dbReference type="Rhea" id="RHEA:31576"/>
    </physiologicalReaction>
</comment>
<evidence type="ECO:0000256" key="5">
    <source>
        <dbReference type="ARBA" id="ARBA00022801"/>
    </source>
</evidence>
<evidence type="ECO:0000256" key="7">
    <source>
        <dbReference type="ARBA" id="ARBA00024448"/>
    </source>
</evidence>
<dbReference type="InterPro" id="IPR000086">
    <property type="entry name" value="NUDIX_hydrolase_dom"/>
</dbReference>
<reference evidence="23 24" key="1">
    <citation type="journal article" date="2015" name="Nature">
        <title>rRNA introns, odd ribosomes, and small enigmatic genomes across a large radiation of phyla.</title>
        <authorList>
            <person name="Brown C.T."/>
            <person name="Hug L.A."/>
            <person name="Thomas B.C."/>
            <person name="Sharon I."/>
            <person name="Castelle C.J."/>
            <person name="Singh A."/>
            <person name="Wilkins M.J."/>
            <person name="Williams K.H."/>
            <person name="Banfield J.F."/>
        </authorList>
    </citation>
    <scope>NUCLEOTIDE SEQUENCE [LARGE SCALE GENOMIC DNA]</scope>
</reference>
<name>A0A0G1VJK1_9BACT</name>
<dbReference type="GO" id="GO:0042262">
    <property type="term" value="P:DNA protection"/>
    <property type="evidence" value="ECO:0007669"/>
    <property type="project" value="InterPro"/>
</dbReference>
<comment type="function">
    <text evidence="21">Oxidized purine nucleoside triphosphate hydrolase which is a prominent sanitizer of the oxidized nucleotide pool. Catalyzes the hydrolysis of 2-oxo-dATP (2-hydroxy-dATP) into 2-oxo-dAMP. Also has a significant hydrolase activity toward 2-oxo-ATP, 8-oxo-dGTP and 8-oxo-dATP. Through the hydrolysis of oxidized purine nucleoside triphosphates, prevents their incorporation into DNA and the subsequent transversions A:T to C:G and G:C to T:A. Also catalyzes the hydrolysis of methylated purine nucleoside triphosphate preventing their integration into DNA. Through this antimutagenic activity protects cells from oxidative stress.</text>
</comment>
<comment type="catalytic activity">
    <reaction evidence="20">
        <text>N(6)-methyl-dATP + H2O = N(6)-methyl-dAMP + diphosphate + H(+)</text>
        <dbReference type="Rhea" id="RHEA:67604"/>
        <dbReference type="ChEBI" id="CHEBI:15377"/>
        <dbReference type="ChEBI" id="CHEBI:15378"/>
        <dbReference type="ChEBI" id="CHEBI:33019"/>
        <dbReference type="ChEBI" id="CHEBI:169976"/>
        <dbReference type="ChEBI" id="CHEBI:172872"/>
    </reaction>
    <physiologicalReaction direction="left-to-right" evidence="20">
        <dbReference type="Rhea" id="RHEA:67605"/>
    </physiologicalReaction>
</comment>
<dbReference type="PANTHER" id="PTHR43758">
    <property type="entry name" value="7,8-DIHYDRO-8-OXOGUANINE TRIPHOSPHATASE"/>
    <property type="match status" value="1"/>
</dbReference>
<dbReference type="GO" id="GO:0008828">
    <property type="term" value="F:dATP diphosphatase activity"/>
    <property type="evidence" value="ECO:0007669"/>
    <property type="project" value="UniProtKB-EC"/>
</dbReference>
<comment type="catalytic activity">
    <reaction evidence="18">
        <text>N(6)-methyl-ATP + H2O = N(6)-methyl-AMP + diphosphate + H(+)</text>
        <dbReference type="Rhea" id="RHEA:67608"/>
        <dbReference type="ChEBI" id="CHEBI:15377"/>
        <dbReference type="ChEBI" id="CHEBI:15378"/>
        <dbReference type="ChEBI" id="CHEBI:33019"/>
        <dbReference type="ChEBI" id="CHEBI:144842"/>
        <dbReference type="ChEBI" id="CHEBI:172873"/>
    </reaction>
    <physiologicalReaction direction="left-to-right" evidence="18">
        <dbReference type="Rhea" id="RHEA:67609"/>
    </physiologicalReaction>
</comment>
<dbReference type="GO" id="GO:0008413">
    <property type="term" value="F:8-oxo-7,8-dihydroguanosine triphosphate pyrophosphatase activity"/>
    <property type="evidence" value="ECO:0007669"/>
    <property type="project" value="InterPro"/>
</dbReference>
<dbReference type="Gene3D" id="3.90.79.10">
    <property type="entry name" value="Nucleoside Triphosphate Pyrophosphohydrolase"/>
    <property type="match status" value="1"/>
</dbReference>
<dbReference type="PRINTS" id="PR01403">
    <property type="entry name" value="8OXTPHPHTASE"/>
</dbReference>
<evidence type="ECO:0000256" key="2">
    <source>
        <dbReference type="ARBA" id="ARBA00005582"/>
    </source>
</evidence>
<comment type="caution">
    <text evidence="23">The sequence shown here is derived from an EMBL/GenBank/DDBJ whole genome shotgun (WGS) entry which is preliminary data.</text>
</comment>
<evidence type="ECO:0000256" key="12">
    <source>
        <dbReference type="ARBA" id="ARBA00026218"/>
    </source>
</evidence>
<evidence type="ECO:0000313" key="23">
    <source>
        <dbReference type="EMBL" id="KKW06420.1"/>
    </source>
</evidence>
<evidence type="ECO:0000256" key="4">
    <source>
        <dbReference type="ARBA" id="ARBA00022723"/>
    </source>
</evidence>
<evidence type="ECO:0000256" key="21">
    <source>
        <dbReference type="ARBA" id="ARBA00053094"/>
    </source>
</evidence>
<evidence type="ECO:0000256" key="17">
    <source>
        <dbReference type="ARBA" id="ARBA00032071"/>
    </source>
</evidence>
<dbReference type="InterPro" id="IPR015797">
    <property type="entry name" value="NUDIX_hydrolase-like_dom_sf"/>
</dbReference>
<evidence type="ECO:0000256" key="6">
    <source>
        <dbReference type="ARBA" id="ARBA00022842"/>
    </source>
</evidence>
<comment type="catalytic activity">
    <reaction evidence="8">
        <text>2-oxo-dATP + H2O = 2-oxo-dAMP + diphosphate + H(+)</text>
        <dbReference type="Rhea" id="RHEA:31583"/>
        <dbReference type="ChEBI" id="CHEBI:15377"/>
        <dbReference type="ChEBI" id="CHEBI:15378"/>
        <dbReference type="ChEBI" id="CHEBI:33019"/>
        <dbReference type="ChEBI" id="CHEBI:63212"/>
        <dbReference type="ChEBI" id="CHEBI:77897"/>
        <dbReference type="EC" id="3.6.1.56"/>
    </reaction>
    <physiologicalReaction direction="left-to-right" evidence="8">
        <dbReference type="Rhea" id="RHEA:31584"/>
    </physiologicalReaction>
</comment>
<dbReference type="PROSITE" id="PS51462">
    <property type="entry name" value="NUDIX"/>
    <property type="match status" value="1"/>
</dbReference>
<dbReference type="Pfam" id="PF00293">
    <property type="entry name" value="NUDIX"/>
    <property type="match status" value="1"/>
</dbReference>
<evidence type="ECO:0000256" key="16">
    <source>
        <dbReference type="ARBA" id="ARBA00031927"/>
    </source>
</evidence>
<keyword evidence="5 23" id="KW-0378">Hydrolase</keyword>
<evidence type="ECO:0000256" key="19">
    <source>
        <dbReference type="ARBA" id="ARBA00048894"/>
    </source>
</evidence>
<comment type="similarity">
    <text evidence="2">Belongs to the Nudix hydrolase family.</text>
</comment>
<evidence type="ECO:0000256" key="15">
    <source>
        <dbReference type="ARBA" id="ARBA00030682"/>
    </source>
</evidence>
<gene>
    <name evidence="23" type="ORF">UY39_C0037G0005</name>
</gene>
<evidence type="ECO:0000259" key="22">
    <source>
        <dbReference type="PROSITE" id="PS51462"/>
    </source>
</evidence>
<proteinExistence type="inferred from homology"/>
<evidence type="ECO:0000256" key="10">
    <source>
        <dbReference type="ARBA" id="ARBA00024596"/>
    </source>
</evidence>
<evidence type="ECO:0000256" key="9">
    <source>
        <dbReference type="ARBA" id="ARBA00024486"/>
    </source>
</evidence>
<dbReference type="AlphaFoldDB" id="A0A0G1VJK1"/>
<evidence type="ECO:0000256" key="3">
    <source>
        <dbReference type="ARBA" id="ARBA00011245"/>
    </source>
</evidence>
<keyword evidence="6" id="KW-0460">Magnesium</keyword>